<reference evidence="1" key="1">
    <citation type="submission" date="2023-07" db="EMBL/GenBank/DDBJ databases">
        <title>Sorghum-associated microbial communities from plants grown in Nebraska, USA.</title>
        <authorList>
            <person name="Schachtman D."/>
        </authorList>
    </citation>
    <scope>NUCLEOTIDE SEQUENCE</scope>
    <source>
        <strain evidence="1">2697</strain>
    </source>
</reference>
<proteinExistence type="predicted"/>
<gene>
    <name evidence="1" type="ORF">J2X78_001324</name>
</gene>
<name>A0ACC6KU71_9SPHI</name>
<protein>
    <submittedName>
        <fullName evidence="1">Uncharacterized membrane protein YoaK (UPF0700 family)</fullName>
    </submittedName>
</protein>
<evidence type="ECO:0000313" key="2">
    <source>
        <dbReference type="Proteomes" id="UP001246858"/>
    </source>
</evidence>
<comment type="caution">
    <text evidence="1">The sequence shown here is derived from an EMBL/GenBank/DDBJ whole genome shotgun (WGS) entry which is preliminary data.</text>
</comment>
<dbReference type="Proteomes" id="UP001246858">
    <property type="component" value="Unassembled WGS sequence"/>
</dbReference>
<keyword evidence="2" id="KW-1185">Reference proteome</keyword>
<dbReference type="EMBL" id="JAVDTF010000001">
    <property type="protein sequence ID" value="MDR6782772.1"/>
    <property type="molecule type" value="Genomic_DNA"/>
</dbReference>
<sequence length="266" mass="30018">MLRHLGIKRTYRHNVKLASLLCVTAGFVNAAGFLGFSVLTTNVTGHAAVFAERVAMGDWTTARVVALWMLLFLMGALVTSLVVSMIGRDQRFSYVIPILLEALVLFLVGLLGFRYNGSLVSREFFAGSLLFVMGLQNALVSMISGSVVRTTHLTGTFTDLGIELGQVLRGREGLNTALRSRIKLRLVIIFFFLFGALLGASLFRMFHFHAFLLPVAVLLYALLYDVFRINLKRLIRRWRFPLNIWNIEPKIERNTNFIHDDDHAIR</sequence>
<evidence type="ECO:0000313" key="1">
    <source>
        <dbReference type="EMBL" id="MDR6782772.1"/>
    </source>
</evidence>
<accession>A0ACC6KU71</accession>
<organism evidence="1 2">
    <name type="scientific">Pedobacter africanus</name>
    <dbReference type="NCBI Taxonomy" id="151894"/>
    <lineage>
        <taxon>Bacteria</taxon>
        <taxon>Pseudomonadati</taxon>
        <taxon>Bacteroidota</taxon>
        <taxon>Sphingobacteriia</taxon>
        <taxon>Sphingobacteriales</taxon>
        <taxon>Sphingobacteriaceae</taxon>
        <taxon>Pedobacter</taxon>
    </lineage>
</organism>